<reference evidence="2" key="1">
    <citation type="submission" date="2017-11" db="EMBL/GenBank/DDBJ databases">
        <authorList>
            <person name="Zhu W."/>
        </authorList>
    </citation>
    <scope>NUCLEOTIDE SEQUENCE [LARGE SCALE GENOMIC DNA]</scope>
    <source>
        <strain evidence="2">CAU 1051</strain>
    </source>
</reference>
<dbReference type="Proteomes" id="UP000256520">
    <property type="component" value="Unassembled WGS sequence"/>
</dbReference>
<evidence type="ECO:0000313" key="2">
    <source>
        <dbReference type="Proteomes" id="UP000256520"/>
    </source>
</evidence>
<proteinExistence type="predicted"/>
<organism evidence="1 2">
    <name type="scientific">Oceanobacillus chungangensis</name>
    <dbReference type="NCBI Taxonomy" id="1229152"/>
    <lineage>
        <taxon>Bacteria</taxon>
        <taxon>Bacillati</taxon>
        <taxon>Bacillota</taxon>
        <taxon>Bacilli</taxon>
        <taxon>Bacillales</taxon>
        <taxon>Bacillaceae</taxon>
        <taxon>Oceanobacillus</taxon>
    </lineage>
</organism>
<comment type="caution">
    <text evidence="1">The sequence shown here is derived from an EMBL/GenBank/DDBJ whole genome shotgun (WGS) entry which is preliminary data.</text>
</comment>
<keyword evidence="2" id="KW-1185">Reference proteome</keyword>
<accession>A0A3D8PU50</accession>
<dbReference type="EMBL" id="PIOD01000006">
    <property type="protein sequence ID" value="RDW19680.1"/>
    <property type="molecule type" value="Genomic_DNA"/>
</dbReference>
<name>A0A3D8PU50_9BACI</name>
<dbReference type="AlphaFoldDB" id="A0A3D8PU50"/>
<gene>
    <name evidence="1" type="ORF">CWR45_06265</name>
</gene>
<protein>
    <submittedName>
        <fullName evidence="1">Uncharacterized protein</fullName>
    </submittedName>
</protein>
<evidence type="ECO:0000313" key="1">
    <source>
        <dbReference type="EMBL" id="RDW19680.1"/>
    </source>
</evidence>
<sequence>MQAIFISISVYFKGSLSKKDKYQFLLNLLKNRIVQSGDTLDQRENFTNGIWIKEDVDVLKTALHRIILYYYNQPEI</sequence>